<evidence type="ECO:0000313" key="8">
    <source>
        <dbReference type="EMBL" id="PYI24078.1"/>
    </source>
</evidence>
<dbReference type="GO" id="GO:0004452">
    <property type="term" value="F:isopentenyl-diphosphate delta-isomerase activity"/>
    <property type="evidence" value="ECO:0007669"/>
    <property type="project" value="UniProtKB-EC"/>
</dbReference>
<dbReference type="AlphaFoldDB" id="A0A2V5HI02"/>
<dbReference type="NCBIfam" id="TIGR02150">
    <property type="entry name" value="IPP_isom_1"/>
    <property type="match status" value="1"/>
</dbReference>
<evidence type="ECO:0000259" key="7">
    <source>
        <dbReference type="PROSITE" id="PS51462"/>
    </source>
</evidence>
<dbReference type="PANTHER" id="PTHR10885">
    <property type="entry name" value="ISOPENTENYL-DIPHOSPHATE DELTA-ISOMERASE"/>
    <property type="match status" value="1"/>
</dbReference>
<dbReference type="EMBL" id="KZ825103">
    <property type="protein sequence ID" value="PYI24078.1"/>
    <property type="molecule type" value="Genomic_DNA"/>
</dbReference>
<dbReference type="InterPro" id="IPR000086">
    <property type="entry name" value="NUDIX_hydrolase_dom"/>
</dbReference>
<dbReference type="STRING" id="1450538.A0A2V5HI02"/>
<organism evidence="8 9">
    <name type="scientific">Aspergillus violaceofuscus (strain CBS 115571)</name>
    <dbReference type="NCBI Taxonomy" id="1450538"/>
    <lineage>
        <taxon>Eukaryota</taxon>
        <taxon>Fungi</taxon>
        <taxon>Dikarya</taxon>
        <taxon>Ascomycota</taxon>
        <taxon>Pezizomycotina</taxon>
        <taxon>Eurotiomycetes</taxon>
        <taxon>Eurotiomycetidae</taxon>
        <taxon>Eurotiales</taxon>
        <taxon>Aspergillaceae</taxon>
        <taxon>Aspergillus</taxon>
    </lineage>
</organism>
<comment type="catalytic activity">
    <reaction evidence="6">
        <text>isopentenyl diphosphate = dimethylallyl diphosphate</text>
        <dbReference type="Rhea" id="RHEA:23284"/>
        <dbReference type="ChEBI" id="CHEBI:57623"/>
        <dbReference type="ChEBI" id="CHEBI:128769"/>
        <dbReference type="EC" id="5.3.3.2"/>
    </reaction>
    <physiologicalReaction direction="left-to-right" evidence="6">
        <dbReference type="Rhea" id="RHEA:23285"/>
    </physiologicalReaction>
</comment>
<evidence type="ECO:0000256" key="1">
    <source>
        <dbReference type="ARBA" id="ARBA00004826"/>
    </source>
</evidence>
<keyword evidence="4" id="KW-0414">Isoprene biosynthesis</keyword>
<dbReference type="UniPathway" id="UPA00059">
    <property type="reaction ID" value="UER00104"/>
</dbReference>
<name>A0A2V5HI02_ASPV1</name>
<dbReference type="Gene3D" id="3.90.79.10">
    <property type="entry name" value="Nucleoside Triphosphate Pyrophosphohydrolase"/>
    <property type="match status" value="1"/>
</dbReference>
<accession>A0A2V5HI02</accession>
<dbReference type="Proteomes" id="UP000249829">
    <property type="component" value="Unassembled WGS sequence"/>
</dbReference>
<evidence type="ECO:0000256" key="6">
    <source>
        <dbReference type="ARBA" id="ARBA00029294"/>
    </source>
</evidence>
<evidence type="ECO:0000256" key="3">
    <source>
        <dbReference type="ARBA" id="ARBA00012057"/>
    </source>
</evidence>
<protein>
    <recommendedName>
        <fullName evidence="3">isopentenyl-diphosphate Delta-isomerase</fullName>
        <ecNumber evidence="3">5.3.3.2</ecNumber>
    </recommendedName>
</protein>
<comment type="similarity">
    <text evidence="2">Belongs to the IPP isomerase type 1 family.</text>
</comment>
<evidence type="ECO:0000256" key="2">
    <source>
        <dbReference type="ARBA" id="ARBA00007579"/>
    </source>
</evidence>
<dbReference type="SUPFAM" id="SSF55811">
    <property type="entry name" value="Nudix"/>
    <property type="match status" value="1"/>
</dbReference>
<dbReference type="PANTHER" id="PTHR10885:SF0">
    <property type="entry name" value="ISOPENTENYL-DIPHOSPHATE DELTA-ISOMERASE"/>
    <property type="match status" value="1"/>
</dbReference>
<dbReference type="GO" id="GO:0050992">
    <property type="term" value="P:dimethylallyl diphosphate biosynthetic process"/>
    <property type="evidence" value="ECO:0007669"/>
    <property type="project" value="UniProtKB-UniPathway"/>
</dbReference>
<proteinExistence type="inferred from homology"/>
<dbReference type="EC" id="5.3.3.2" evidence="3"/>
<dbReference type="InterPro" id="IPR015797">
    <property type="entry name" value="NUDIX_hydrolase-like_dom_sf"/>
</dbReference>
<evidence type="ECO:0000256" key="4">
    <source>
        <dbReference type="ARBA" id="ARBA00023229"/>
    </source>
</evidence>
<sequence>MRRLQTPHIFYSLLHTTHPSTCNVRSGAQTQQWAPQITPENIFHLLPVVQPLDVSSNTPLASATRTGDQPQSQDTSMEEMCIVIDERDREISMASKRVCHQRAKNNRNFLHRASSVLLFDTQNRLLIHQRASRKITLPNQWTNTCCSHPLAVEGETGGIAGSRRPGAAQVPARALGITPDAVPLESLHFITRIHYRCPSDAQLGEHESASVILSKADFNVEVKIEKIRDYRYVTRSEMQRMLRGLAVHFHARGSG</sequence>
<evidence type="ECO:0000313" key="9">
    <source>
        <dbReference type="Proteomes" id="UP000249829"/>
    </source>
</evidence>
<comment type="pathway">
    <text evidence="1">Isoprenoid biosynthesis; dimethylallyl diphosphate biosynthesis; dimethylallyl diphosphate from isopentenyl diphosphate: step 1/1.</text>
</comment>
<feature type="domain" description="Nudix hydrolase" evidence="7">
    <location>
        <begin position="109"/>
        <end position="255"/>
    </location>
</feature>
<dbReference type="GO" id="GO:0005737">
    <property type="term" value="C:cytoplasm"/>
    <property type="evidence" value="ECO:0007669"/>
    <property type="project" value="TreeGrafter"/>
</dbReference>
<dbReference type="InterPro" id="IPR011876">
    <property type="entry name" value="IsopentenylPP_isomerase_typ1"/>
</dbReference>
<keyword evidence="5 8" id="KW-0413">Isomerase</keyword>
<gene>
    <name evidence="8" type="ORF">BO99DRAFT_470239</name>
</gene>
<dbReference type="CDD" id="cd02885">
    <property type="entry name" value="NUDIX_IPP_Isomerase"/>
    <property type="match status" value="1"/>
</dbReference>
<dbReference type="PROSITE" id="PS51462">
    <property type="entry name" value="NUDIX"/>
    <property type="match status" value="1"/>
</dbReference>
<evidence type="ECO:0000256" key="5">
    <source>
        <dbReference type="ARBA" id="ARBA00023235"/>
    </source>
</evidence>
<keyword evidence="9" id="KW-1185">Reference proteome</keyword>
<dbReference type="GO" id="GO:0009240">
    <property type="term" value="P:isopentenyl diphosphate biosynthetic process"/>
    <property type="evidence" value="ECO:0007669"/>
    <property type="project" value="TreeGrafter"/>
</dbReference>
<reference evidence="8 9" key="1">
    <citation type="submission" date="2018-02" db="EMBL/GenBank/DDBJ databases">
        <title>The genomes of Aspergillus section Nigri reveals drivers in fungal speciation.</title>
        <authorList>
            <consortium name="DOE Joint Genome Institute"/>
            <person name="Vesth T.C."/>
            <person name="Nybo J."/>
            <person name="Theobald S."/>
            <person name="Brandl J."/>
            <person name="Frisvad J.C."/>
            <person name="Nielsen K.F."/>
            <person name="Lyhne E.K."/>
            <person name="Kogle M.E."/>
            <person name="Kuo A."/>
            <person name="Riley R."/>
            <person name="Clum A."/>
            <person name="Nolan M."/>
            <person name="Lipzen A."/>
            <person name="Salamov A."/>
            <person name="Henrissat B."/>
            <person name="Wiebenga A."/>
            <person name="De vries R.P."/>
            <person name="Grigoriev I.V."/>
            <person name="Mortensen U.H."/>
            <person name="Andersen M.R."/>
            <person name="Baker S.E."/>
        </authorList>
    </citation>
    <scope>NUCLEOTIDE SEQUENCE [LARGE SCALE GENOMIC DNA]</scope>
    <source>
        <strain evidence="8 9">CBS 115571</strain>
    </source>
</reference>